<dbReference type="SUPFAM" id="SSF47336">
    <property type="entry name" value="ACP-like"/>
    <property type="match status" value="1"/>
</dbReference>
<dbReference type="InterPro" id="IPR012728">
    <property type="entry name" value="Pls/PosA_C"/>
</dbReference>
<evidence type="ECO:0000313" key="3">
    <source>
        <dbReference type="EMBL" id="MCZ0964299.1"/>
    </source>
</evidence>
<dbReference type="Proteomes" id="UP001149822">
    <property type="component" value="Unassembled WGS sequence"/>
</dbReference>
<dbReference type="SUPFAM" id="SSF51161">
    <property type="entry name" value="Trimeric LpxA-like enzymes"/>
    <property type="match status" value="3"/>
</dbReference>
<name>A0ABT4JBM4_9RHOB</name>
<gene>
    <name evidence="3" type="ORF">OU682_22255</name>
</gene>
<dbReference type="Gene3D" id="1.10.1200.10">
    <property type="entry name" value="ACP-like"/>
    <property type="match status" value="1"/>
</dbReference>
<dbReference type="NCBIfam" id="TIGR01733">
    <property type="entry name" value="AA-adenyl-dom"/>
    <property type="match status" value="1"/>
</dbReference>
<dbReference type="InterPro" id="IPR020845">
    <property type="entry name" value="AMP-binding_CS"/>
</dbReference>
<sequence length="1284" mass="140031">MSFAELERRANRLAHYLTRKGVRSGDRIGLLLNRSAWSYAAMLAVSKVGAAWVPLDRAFPRERVGFILKDAEIRLVLSVSSFATGLGQLEVETLCLDRACQAISAESDAPVMPPETAEDALCYIIYTSGSTGQPKGVAVNHSSICNFIRVAAEVYGLSPRARVYQGLTFAFDFSFEEIWVPLYLGATLVPAPDEGTLLGADLARFLVERQVTALVCVPTLLATLEEDLPDLDFVLVSGEACPANLIERWCRKGRTFLNVYGPTETTVTATLARPRPGGPVTIGRPLPTYSVVILDTEADRIRPRGEIGEIAIAGVGVAEGYVNRPDKTEQAFRPDFIGIDHNPGGRLYRTGDLGRITSEGEVEYLGRIDTQVKIRGYRIDLAEVETVLMEVPGILQAVANVIETAPGVSELAAYYTLRHDADGPSPKDIHAAIRPRLPSYMLPAFLEELSEIPMLPSQKADRKSLPPPRHPRHAACRTTCVAPRNDEEAALAGILADVLGVDQVSVEADFFEDLGANSLLMARFCAAVRSNLGLTAISMRDVYLNPTVRKFAPLARAAHSQVKLESPPRDIHLASNRAFVTCGVLQGLVIVAAASLAAFVAIEVLLWVALSPGRLVALQRSTLAALAIFAGSAILPIAIKWTVIGRFRPGRVPIWSFAYFRYWVVRSAIRLNPLVLFAGTPVYNVYLRLLGASIAPQAVIGCRMPAATDLFTVGQGAVIRNSAIINCYRARSGFIEFGPTTIGANSYVGNAAVLDIDSGLGDRAQLGHVSSLQQGQFVPAGKRFHGSPAEETATNFCTVPPRACGALRRILYPAVLAILVIAGASLSIFAFEYLISWMLLDLTAPAFVEISWELYRMAALLSSLLLLGLLMLGLLLLYGLPRLLAFTIRDGEVYPLFGLHHFIFQTIGSVSNSAYFNGMLGDSSFIVGFLKFVGYRLDPVVQTGSNFGLSQVHEMPFMCRIGSGTMISDGLSMVNSENSHSSLRLSAVSIGDRNFVGNNVAVLQDAKVGENCLLATKVMVPIDGPLRENTGLLGSPSFEIPRSVMRDRCKDRYQDPDVLGERLRLKNRSNAAAIALLLLAQAVTLFLMLGVLAKTFIFYEHHGILVLPVAVIVMSAILVGYSVLMERASIGFERLEPQSCSIYDNYYWTHERYWKFSFTNQKPFMGLFNGTPFKSTIFRLLGVRVGRRLFDDGCWISEKSMTEIGDDCTLAGLSTLQGHSLEDGVFKSGRIRIGDRCSIGSNAFVHYDVEIGDDVEVYPDSFVMKGENLPSGTHWLGNPARQIL</sequence>
<keyword evidence="1" id="KW-1133">Transmembrane helix</keyword>
<feature type="transmembrane region" description="Helical" evidence="1">
    <location>
        <begin position="855"/>
        <end position="880"/>
    </location>
</feature>
<dbReference type="InterPro" id="IPR011004">
    <property type="entry name" value="Trimer_LpxA-like_sf"/>
</dbReference>
<dbReference type="InterPro" id="IPR045851">
    <property type="entry name" value="AMP-bd_C_sf"/>
</dbReference>
<evidence type="ECO:0000259" key="2">
    <source>
        <dbReference type="PROSITE" id="PS50075"/>
    </source>
</evidence>
<proteinExistence type="predicted"/>
<keyword evidence="4" id="KW-1185">Reference proteome</keyword>
<dbReference type="EMBL" id="JAPTYD010000085">
    <property type="protein sequence ID" value="MCZ0964299.1"/>
    <property type="molecule type" value="Genomic_DNA"/>
</dbReference>
<feature type="transmembrane region" description="Helical" evidence="1">
    <location>
        <begin position="1104"/>
        <end position="1124"/>
    </location>
</feature>
<feature type="domain" description="Carrier" evidence="2">
    <location>
        <begin position="482"/>
        <end position="559"/>
    </location>
</feature>
<feature type="transmembrane region" description="Helical" evidence="1">
    <location>
        <begin position="584"/>
        <end position="610"/>
    </location>
</feature>
<feature type="transmembrane region" description="Helical" evidence="1">
    <location>
        <begin position="622"/>
        <end position="643"/>
    </location>
</feature>
<dbReference type="PROSITE" id="PS50075">
    <property type="entry name" value="CARRIER"/>
    <property type="match status" value="1"/>
</dbReference>
<dbReference type="Gene3D" id="2.160.10.10">
    <property type="entry name" value="Hexapeptide repeat proteins"/>
    <property type="match status" value="3"/>
</dbReference>
<dbReference type="SUPFAM" id="SSF56801">
    <property type="entry name" value="Acetyl-CoA synthetase-like"/>
    <property type="match status" value="1"/>
</dbReference>
<dbReference type="InterPro" id="IPR000873">
    <property type="entry name" value="AMP-dep_synth/lig_dom"/>
</dbReference>
<dbReference type="InterPro" id="IPR036736">
    <property type="entry name" value="ACP-like_sf"/>
</dbReference>
<dbReference type="PROSITE" id="PS00455">
    <property type="entry name" value="AMP_BINDING"/>
    <property type="match status" value="1"/>
</dbReference>
<dbReference type="PANTHER" id="PTHR45527:SF1">
    <property type="entry name" value="FATTY ACID SYNTHASE"/>
    <property type="match status" value="1"/>
</dbReference>
<protein>
    <submittedName>
        <fullName evidence="3">Amino acid adenylation domain-containing protein</fullName>
    </submittedName>
</protein>
<dbReference type="RefSeq" id="WP_268944396.1">
    <property type="nucleotide sequence ID" value="NZ_JAPTYD010000085.1"/>
</dbReference>
<feature type="transmembrane region" description="Helical" evidence="1">
    <location>
        <begin position="810"/>
        <end position="835"/>
    </location>
</feature>
<dbReference type="InterPro" id="IPR010071">
    <property type="entry name" value="AA_adenyl_dom"/>
</dbReference>
<evidence type="ECO:0000256" key="1">
    <source>
        <dbReference type="SAM" id="Phobius"/>
    </source>
</evidence>
<dbReference type="PANTHER" id="PTHR45527">
    <property type="entry name" value="NONRIBOSOMAL PEPTIDE SYNTHETASE"/>
    <property type="match status" value="1"/>
</dbReference>
<dbReference type="NCBIfam" id="TIGR02353">
    <property type="entry name" value="NRPS_term_dom"/>
    <property type="match status" value="1"/>
</dbReference>
<dbReference type="Gene3D" id="3.40.50.12780">
    <property type="entry name" value="N-terminal domain of ligase-like"/>
    <property type="match status" value="1"/>
</dbReference>
<accession>A0ABT4JBM4</accession>
<dbReference type="InterPro" id="IPR042099">
    <property type="entry name" value="ANL_N_sf"/>
</dbReference>
<dbReference type="Pfam" id="PF00550">
    <property type="entry name" value="PP-binding"/>
    <property type="match status" value="1"/>
</dbReference>
<keyword evidence="1" id="KW-0472">Membrane</keyword>
<organism evidence="3 4">
    <name type="scientific">Paracoccus benzoatiresistens</name>
    <dbReference type="NCBI Taxonomy" id="2997341"/>
    <lineage>
        <taxon>Bacteria</taxon>
        <taxon>Pseudomonadati</taxon>
        <taxon>Pseudomonadota</taxon>
        <taxon>Alphaproteobacteria</taxon>
        <taxon>Rhodobacterales</taxon>
        <taxon>Paracoccaceae</taxon>
        <taxon>Paracoccus</taxon>
    </lineage>
</organism>
<dbReference type="CDD" id="cd05930">
    <property type="entry name" value="A_NRPS"/>
    <property type="match status" value="1"/>
</dbReference>
<dbReference type="InterPro" id="IPR009081">
    <property type="entry name" value="PP-bd_ACP"/>
</dbReference>
<feature type="transmembrane region" description="Helical" evidence="1">
    <location>
        <begin position="663"/>
        <end position="686"/>
    </location>
</feature>
<dbReference type="Gene3D" id="3.30.300.30">
    <property type="match status" value="1"/>
</dbReference>
<dbReference type="Pfam" id="PF00501">
    <property type="entry name" value="AMP-binding"/>
    <property type="match status" value="1"/>
</dbReference>
<keyword evidence="1" id="KW-0812">Transmembrane</keyword>
<reference evidence="3" key="1">
    <citation type="submission" date="2022-12" db="EMBL/GenBank/DDBJ databases">
        <title>Paracoccus sp. EF6 isolated from a lake water.</title>
        <authorList>
            <person name="Liu H."/>
        </authorList>
    </citation>
    <scope>NUCLEOTIDE SEQUENCE</scope>
    <source>
        <strain evidence="3">EF6</strain>
    </source>
</reference>
<evidence type="ECO:0000313" key="4">
    <source>
        <dbReference type="Proteomes" id="UP001149822"/>
    </source>
</evidence>
<feature type="transmembrane region" description="Helical" evidence="1">
    <location>
        <begin position="1071"/>
        <end position="1092"/>
    </location>
</feature>
<comment type="caution">
    <text evidence="3">The sequence shown here is derived from an EMBL/GenBank/DDBJ whole genome shotgun (WGS) entry which is preliminary data.</text>
</comment>